<evidence type="ECO:0000256" key="12">
    <source>
        <dbReference type="ARBA" id="ARBA00022801"/>
    </source>
</evidence>
<evidence type="ECO:0000313" key="22">
    <source>
        <dbReference type="EMBL" id="RXK10417.1"/>
    </source>
</evidence>
<comment type="cofactor">
    <cofactor evidence="20">
        <name>Ca(2+)</name>
        <dbReference type="ChEBI" id="CHEBI:29108"/>
    </cofactor>
    <text evidence="20">Binds 1 Ca(2+) ion per monomer.</text>
</comment>
<protein>
    <recommendedName>
        <fullName evidence="18">Phosphatidylcholine 1-acylhydrolase</fullName>
        <ecNumber evidence="6">3.1.1.32</ecNumber>
        <ecNumber evidence="7">3.1.1.4</ecNumber>
    </recommendedName>
</protein>
<dbReference type="GO" id="GO:0009279">
    <property type="term" value="C:cell outer membrane"/>
    <property type="evidence" value="ECO:0007669"/>
    <property type="project" value="UniProtKB-SubCell"/>
</dbReference>
<dbReference type="KEGG" id="hbv:ABIV_1669"/>
<keyword evidence="8" id="KW-1134">Transmembrane beta strand</keyword>
<dbReference type="Pfam" id="PF02253">
    <property type="entry name" value="PLA1"/>
    <property type="match status" value="1"/>
</dbReference>
<reference evidence="22 24" key="1">
    <citation type="submission" date="2017-10" db="EMBL/GenBank/DDBJ databases">
        <title>Genomics of the genus Arcobacter.</title>
        <authorList>
            <person name="Perez-Cataluna A."/>
            <person name="Figueras M.J."/>
        </authorList>
    </citation>
    <scope>NUCLEOTIDE SEQUENCE [LARGE SCALE GENOMIC DNA]</scope>
    <source>
        <strain evidence="22 24">CECT 7835</strain>
    </source>
</reference>
<evidence type="ECO:0000256" key="7">
    <source>
        <dbReference type="ARBA" id="ARBA00013278"/>
    </source>
</evidence>
<comment type="similarity">
    <text evidence="4">Belongs to the phospholipase A1 family.</text>
</comment>
<keyword evidence="12 21" id="KW-0378">Hydrolase</keyword>
<keyword evidence="15" id="KW-0443">Lipid metabolism</keyword>
<keyword evidence="16" id="KW-0472">Membrane</keyword>
<feature type="binding site" description="in dimeric form" evidence="20">
    <location>
        <position position="239"/>
    </location>
    <ligand>
        <name>Ca(2+)</name>
        <dbReference type="ChEBI" id="CHEBI:29108"/>
        <label>1</label>
    </ligand>
</feature>
<dbReference type="InterPro" id="IPR003187">
    <property type="entry name" value="PLipase_A1"/>
</dbReference>
<evidence type="ECO:0000256" key="16">
    <source>
        <dbReference type="ARBA" id="ARBA00023136"/>
    </source>
</evidence>
<accession>A0AAX2A9Z5</accession>
<evidence type="ECO:0000256" key="4">
    <source>
        <dbReference type="ARBA" id="ARBA00010525"/>
    </source>
</evidence>
<evidence type="ECO:0000256" key="17">
    <source>
        <dbReference type="ARBA" id="ARBA00023237"/>
    </source>
</evidence>
<evidence type="ECO:0000256" key="14">
    <source>
        <dbReference type="ARBA" id="ARBA00022963"/>
    </source>
</evidence>
<dbReference type="GO" id="GO:0004623">
    <property type="term" value="F:phospholipase A2 activity"/>
    <property type="evidence" value="ECO:0007669"/>
    <property type="project" value="UniProtKB-EC"/>
</dbReference>
<evidence type="ECO:0000256" key="6">
    <source>
        <dbReference type="ARBA" id="ARBA00013179"/>
    </source>
</evidence>
<feature type="binding site" description="in dimeric form" evidence="20">
    <location>
        <position position="159"/>
    </location>
    <ligand>
        <name>Ca(2+)</name>
        <dbReference type="ChEBI" id="CHEBI:29108"/>
        <label>1</label>
    </ligand>
</feature>
<dbReference type="EC" id="3.1.1.32" evidence="6"/>
<feature type="active site" description="Nucleophile" evidence="19">
    <location>
        <position position="196"/>
    </location>
</feature>
<evidence type="ECO:0000313" key="23">
    <source>
        <dbReference type="Proteomes" id="UP000253850"/>
    </source>
</evidence>
<comment type="catalytic activity">
    <reaction evidence="2">
        <text>a 1,2-diacyl-sn-glycero-3-phosphocholine + H2O = a 1-acyl-sn-glycero-3-phosphocholine + a fatty acid + H(+)</text>
        <dbReference type="Rhea" id="RHEA:15801"/>
        <dbReference type="ChEBI" id="CHEBI:15377"/>
        <dbReference type="ChEBI" id="CHEBI:15378"/>
        <dbReference type="ChEBI" id="CHEBI:28868"/>
        <dbReference type="ChEBI" id="CHEBI:57643"/>
        <dbReference type="ChEBI" id="CHEBI:58168"/>
        <dbReference type="EC" id="3.1.1.4"/>
    </reaction>
</comment>
<evidence type="ECO:0000313" key="21">
    <source>
        <dbReference type="EMBL" id="AXH12659.1"/>
    </source>
</evidence>
<dbReference type="Proteomes" id="UP000289193">
    <property type="component" value="Unassembled WGS sequence"/>
</dbReference>
<proteinExistence type="inferred from homology"/>
<evidence type="ECO:0000256" key="5">
    <source>
        <dbReference type="ARBA" id="ARBA00011702"/>
    </source>
</evidence>
<dbReference type="Gene3D" id="2.40.230.10">
    <property type="entry name" value="Phospholipase A1"/>
    <property type="match status" value="1"/>
</dbReference>
<dbReference type="AlphaFoldDB" id="A0AAX2A9Z5"/>
<keyword evidence="24" id="KW-1185">Reference proteome</keyword>
<evidence type="ECO:0000256" key="10">
    <source>
        <dbReference type="ARBA" id="ARBA00022723"/>
    </source>
</evidence>
<dbReference type="EMBL" id="CP031217">
    <property type="protein sequence ID" value="AXH12659.1"/>
    <property type="molecule type" value="Genomic_DNA"/>
</dbReference>
<dbReference type="EC" id="3.1.1.4" evidence="7"/>
<keyword evidence="11" id="KW-0732">Signal</keyword>
<dbReference type="GO" id="GO:0046872">
    <property type="term" value="F:metal ion binding"/>
    <property type="evidence" value="ECO:0007669"/>
    <property type="project" value="UniProtKB-KW"/>
</dbReference>
<evidence type="ECO:0000256" key="9">
    <source>
        <dbReference type="ARBA" id="ARBA00022692"/>
    </source>
</evidence>
<evidence type="ECO:0000256" key="3">
    <source>
        <dbReference type="ARBA" id="ARBA00004571"/>
    </source>
</evidence>
<dbReference type="GO" id="GO:0008970">
    <property type="term" value="F:phospholipase A1 activity"/>
    <property type="evidence" value="ECO:0007669"/>
    <property type="project" value="UniProtKB-EC"/>
</dbReference>
<dbReference type="Proteomes" id="UP000253850">
    <property type="component" value="Chromosome"/>
</dbReference>
<evidence type="ECO:0000256" key="19">
    <source>
        <dbReference type="PIRSR" id="PIRSR603187-1"/>
    </source>
</evidence>
<name>A0AAX2A9Z5_9BACT</name>
<evidence type="ECO:0000256" key="11">
    <source>
        <dbReference type="ARBA" id="ARBA00022729"/>
    </source>
</evidence>
<sequence length="326" mass="38917">MKKLLLLPLFCLLLNAQDKEELLKQAQEYEKKQDYKNAMLIYKKIAENKTIEFPKEEAIAIVEKPEIKPIKKNLNTIEDKETKSTIEQILESSFDIYPYQENYFFPISYDTKSRDDRKRNETKFQLSIKKPIIHDFFGLDETFYFGYTQTSWWQLYHDSSPFRETNYKPEVFVTIPYGKKDKTALKAFKAGFLHESNGQSEEKSRSWNRIYLESFFQYENLFIVPRVWYRIKEDKNSDDNHDIQDYLGYGDVTFVYPYKEHTFKLLFRNNLKSNNNRSYGQLDWTFPFFGSKNTFGHIQLSSGYGDSLIDYNEDITRINFGISLSR</sequence>
<comment type="subcellular location">
    <subcellularLocation>
        <location evidence="3">Cell outer membrane</location>
        <topology evidence="3">Multi-pass membrane protein</topology>
    </subcellularLocation>
</comment>
<evidence type="ECO:0000256" key="18">
    <source>
        <dbReference type="ARBA" id="ARBA00032375"/>
    </source>
</evidence>
<evidence type="ECO:0000256" key="15">
    <source>
        <dbReference type="ARBA" id="ARBA00023098"/>
    </source>
</evidence>
<evidence type="ECO:0000256" key="1">
    <source>
        <dbReference type="ARBA" id="ARBA00000111"/>
    </source>
</evidence>
<keyword evidence="17" id="KW-0998">Cell outer membrane</keyword>
<reference evidence="21 23" key="2">
    <citation type="submission" date="2018-07" db="EMBL/GenBank/DDBJ databases">
        <title>Complete genome of the Arcobacter bivalviorum type strain LMG 26154.</title>
        <authorList>
            <person name="Miller W.G."/>
            <person name="Yee E."/>
            <person name="Bono J.L."/>
        </authorList>
    </citation>
    <scope>NUCLEOTIDE SEQUENCE [LARGE SCALE GENOMIC DNA]</scope>
    <source>
        <strain evidence="21 23">LMG 26154</strain>
    </source>
</reference>
<keyword evidence="14" id="KW-0442">Lipid degradation</keyword>
<dbReference type="EMBL" id="PDKM01000002">
    <property type="protein sequence ID" value="RXK10417.1"/>
    <property type="molecule type" value="Genomic_DNA"/>
</dbReference>
<organism evidence="22 24">
    <name type="scientific">Halarcobacter bivalviorum</name>
    <dbReference type="NCBI Taxonomy" id="663364"/>
    <lineage>
        <taxon>Bacteria</taxon>
        <taxon>Pseudomonadati</taxon>
        <taxon>Campylobacterota</taxon>
        <taxon>Epsilonproteobacteria</taxon>
        <taxon>Campylobacterales</taxon>
        <taxon>Arcobacteraceae</taxon>
        <taxon>Halarcobacter</taxon>
    </lineage>
</organism>
<dbReference type="GO" id="GO:0016042">
    <property type="term" value="P:lipid catabolic process"/>
    <property type="evidence" value="ECO:0007669"/>
    <property type="project" value="UniProtKB-KW"/>
</dbReference>
<dbReference type="RefSeq" id="WP_114839485.1">
    <property type="nucleotide sequence ID" value="NZ_CP031217.1"/>
</dbReference>
<evidence type="ECO:0000256" key="13">
    <source>
        <dbReference type="ARBA" id="ARBA00022837"/>
    </source>
</evidence>
<keyword evidence="13 20" id="KW-0106">Calcium</keyword>
<keyword evidence="10 20" id="KW-0479">Metal-binding</keyword>
<keyword evidence="9" id="KW-0812">Transmembrane</keyword>
<gene>
    <name evidence="21" type="primary">pldA</name>
    <name evidence="21" type="ORF">ABIV_1669</name>
    <name evidence="22" type="ORF">CRV05_03855</name>
</gene>
<dbReference type="PANTHER" id="PTHR40457">
    <property type="entry name" value="PHOSPHOLIPASE A1"/>
    <property type="match status" value="1"/>
</dbReference>
<dbReference type="PRINTS" id="PR01486">
    <property type="entry name" value="PHPHLIPASEA1"/>
</dbReference>
<feature type="active site" description="Proton acceptor" evidence="19">
    <location>
        <position position="194"/>
    </location>
</feature>
<dbReference type="SUPFAM" id="SSF56931">
    <property type="entry name" value="Outer membrane phospholipase A (OMPLA)"/>
    <property type="match status" value="1"/>
</dbReference>
<evidence type="ECO:0000256" key="20">
    <source>
        <dbReference type="PIRSR" id="PIRSR603187-2"/>
    </source>
</evidence>
<evidence type="ECO:0000313" key="24">
    <source>
        <dbReference type="Proteomes" id="UP000289193"/>
    </source>
</evidence>
<evidence type="ECO:0000256" key="8">
    <source>
        <dbReference type="ARBA" id="ARBA00022452"/>
    </source>
</evidence>
<dbReference type="InterPro" id="IPR036541">
    <property type="entry name" value="PLipase_A1_sf"/>
</dbReference>
<comment type="catalytic activity">
    <reaction evidence="1">
        <text>a 1,2-diacyl-sn-glycero-3-phosphocholine + H2O = a 2-acyl-sn-glycero-3-phosphocholine + a fatty acid + H(+)</text>
        <dbReference type="Rhea" id="RHEA:18689"/>
        <dbReference type="ChEBI" id="CHEBI:15377"/>
        <dbReference type="ChEBI" id="CHEBI:15378"/>
        <dbReference type="ChEBI" id="CHEBI:28868"/>
        <dbReference type="ChEBI" id="CHEBI:57643"/>
        <dbReference type="ChEBI" id="CHEBI:57875"/>
        <dbReference type="EC" id="3.1.1.32"/>
    </reaction>
</comment>
<feature type="binding site" description="in monomeric form" evidence="20">
    <location>
        <position position="204"/>
    </location>
    <ligand>
        <name>Ca(2+)</name>
        <dbReference type="ChEBI" id="CHEBI:29108"/>
        <label>3</label>
    </ligand>
</feature>
<evidence type="ECO:0000256" key="2">
    <source>
        <dbReference type="ARBA" id="ARBA00001604"/>
    </source>
</evidence>
<comment type="subunit">
    <text evidence="5">Homodimer; dimerization is reversible, and the dimeric form is the active one.</text>
</comment>
<dbReference type="PANTHER" id="PTHR40457:SF1">
    <property type="entry name" value="PHOSPHOLIPASE A1"/>
    <property type="match status" value="1"/>
</dbReference>